<dbReference type="Pfam" id="PF00004">
    <property type="entry name" value="AAA"/>
    <property type="match status" value="1"/>
</dbReference>
<dbReference type="GO" id="GO:0008233">
    <property type="term" value="F:peptidase activity"/>
    <property type="evidence" value="ECO:0007669"/>
    <property type="project" value="UniProtKB-KW"/>
</dbReference>
<dbReference type="InterPro" id="IPR003959">
    <property type="entry name" value="ATPase_AAA_core"/>
</dbReference>
<dbReference type="SUPFAM" id="SSF81923">
    <property type="entry name" value="Double Clp-N motif"/>
    <property type="match status" value="1"/>
</dbReference>
<dbReference type="EMBL" id="UOEX01000091">
    <property type="protein sequence ID" value="VAW34136.1"/>
    <property type="molecule type" value="Genomic_DNA"/>
</dbReference>
<dbReference type="InterPro" id="IPR036628">
    <property type="entry name" value="Clp_N_dom_sf"/>
</dbReference>
<evidence type="ECO:0000256" key="5">
    <source>
        <dbReference type="SAM" id="MobiDB-lite"/>
    </source>
</evidence>
<keyword evidence="3 7" id="KW-0067">ATP-binding</keyword>
<dbReference type="PROSITE" id="PS00870">
    <property type="entry name" value="CLPAB_1"/>
    <property type="match status" value="1"/>
</dbReference>
<dbReference type="PANTHER" id="PTHR11638:SF111">
    <property type="entry name" value="ATP-DEPENDENT CLP PROTEASE ATP-BINDING SUBUNIT CLPA"/>
    <property type="match status" value="1"/>
</dbReference>
<dbReference type="AlphaFoldDB" id="A0A3B0VPP2"/>
<dbReference type="GO" id="GO:0006508">
    <property type="term" value="P:proteolysis"/>
    <property type="evidence" value="ECO:0007669"/>
    <property type="project" value="UniProtKB-KW"/>
</dbReference>
<dbReference type="Gene3D" id="3.40.50.300">
    <property type="entry name" value="P-loop containing nucleotide triphosphate hydrolases"/>
    <property type="match status" value="2"/>
</dbReference>
<reference evidence="7" key="1">
    <citation type="submission" date="2018-06" db="EMBL/GenBank/DDBJ databases">
        <authorList>
            <person name="Zhirakovskaya E."/>
        </authorList>
    </citation>
    <scope>NUCLEOTIDE SEQUENCE</scope>
</reference>
<dbReference type="PANTHER" id="PTHR11638">
    <property type="entry name" value="ATP-DEPENDENT CLP PROTEASE"/>
    <property type="match status" value="1"/>
</dbReference>
<name>A0A3B0VPP2_9ZZZZ</name>
<evidence type="ECO:0000256" key="2">
    <source>
        <dbReference type="ARBA" id="ARBA00022741"/>
    </source>
</evidence>
<dbReference type="Gene3D" id="1.10.1780.10">
    <property type="entry name" value="Clp, N-terminal domain"/>
    <property type="match status" value="1"/>
</dbReference>
<dbReference type="InterPro" id="IPR018368">
    <property type="entry name" value="ClpA/B_CS1"/>
</dbReference>
<dbReference type="PROSITE" id="PS51903">
    <property type="entry name" value="CLP_R"/>
    <property type="match status" value="1"/>
</dbReference>
<evidence type="ECO:0000259" key="6">
    <source>
        <dbReference type="PROSITE" id="PS51903"/>
    </source>
</evidence>
<gene>
    <name evidence="7" type="ORF">MNBD_DELTA03-832</name>
</gene>
<dbReference type="Pfam" id="PF02861">
    <property type="entry name" value="Clp_N"/>
    <property type="match status" value="1"/>
</dbReference>
<feature type="non-terminal residue" evidence="7">
    <location>
        <position position="392"/>
    </location>
</feature>
<dbReference type="GO" id="GO:0034605">
    <property type="term" value="P:cellular response to heat"/>
    <property type="evidence" value="ECO:0007669"/>
    <property type="project" value="TreeGrafter"/>
</dbReference>
<dbReference type="Pfam" id="PF17871">
    <property type="entry name" value="AAA_lid_9"/>
    <property type="match status" value="1"/>
</dbReference>
<keyword evidence="2" id="KW-0547">Nucleotide-binding</keyword>
<protein>
    <submittedName>
        <fullName evidence="7">ATP-dependent Clp protease ATP-binding subunit ClpA</fullName>
    </submittedName>
</protein>
<keyword evidence="4" id="KW-0143">Chaperone</keyword>
<dbReference type="SUPFAM" id="SSF52540">
    <property type="entry name" value="P-loop containing nucleoside triphosphate hydrolases"/>
    <property type="match status" value="1"/>
</dbReference>
<evidence type="ECO:0000256" key="1">
    <source>
        <dbReference type="ARBA" id="ARBA00022737"/>
    </source>
</evidence>
<accession>A0A3B0VPP2</accession>
<dbReference type="GO" id="GO:0016887">
    <property type="term" value="F:ATP hydrolysis activity"/>
    <property type="evidence" value="ECO:0007669"/>
    <property type="project" value="InterPro"/>
</dbReference>
<dbReference type="CDD" id="cd00009">
    <property type="entry name" value="AAA"/>
    <property type="match status" value="1"/>
</dbReference>
<evidence type="ECO:0000313" key="7">
    <source>
        <dbReference type="EMBL" id="VAW34136.1"/>
    </source>
</evidence>
<proteinExistence type="predicted"/>
<evidence type="ECO:0000256" key="3">
    <source>
        <dbReference type="ARBA" id="ARBA00022840"/>
    </source>
</evidence>
<feature type="compositionally biased region" description="Basic and acidic residues" evidence="5">
    <location>
        <begin position="148"/>
        <end position="161"/>
    </location>
</feature>
<keyword evidence="1" id="KW-0677">Repeat</keyword>
<dbReference type="SMART" id="SM00382">
    <property type="entry name" value="AAA"/>
    <property type="match status" value="1"/>
</dbReference>
<sequence length="392" mass="43180">MISTKLEIALVFAIREAKAHHHDNVTVEHILFGLLHDDMAVRIIRGCGGNIESLMDKLEQFFKRDLLGVNNEANHEPTQTIGFNRVLQRAVAHVQSAGKKKVDSGDVLAAIFAEQDSYAVYFLKAEGISRLQVVEYISHILPGDEGPETEKAQPAEKEKPASKPSALERFTVDFALLAAEGGIDPLIGRGPELQRMMQILCRRRKNNPLLVGEPGVGKTALAEGLALRIHQGLTPDLLKDSHIHLLDMGSLLSGTKYRGDFEQRLKGVLNEVKEAGNIILFIDEIHTIVGAGATSGGSMDASNLLKPALQNGALKCIGSTTYEEYKNYVEKDRALSRRFQKVDVEEPSVAETVAILQGLKSRYEEHHDAVYPTAVMEAAAELANRYLNDRFL</sequence>
<keyword evidence="7" id="KW-0378">Hydrolase</keyword>
<feature type="domain" description="Clp R" evidence="6">
    <location>
        <begin position="1"/>
        <end position="143"/>
    </location>
</feature>
<dbReference type="InterPro" id="IPR041546">
    <property type="entry name" value="ClpA/ClpB_AAA_lid"/>
</dbReference>
<dbReference type="GO" id="GO:0005737">
    <property type="term" value="C:cytoplasm"/>
    <property type="evidence" value="ECO:0007669"/>
    <property type="project" value="TreeGrafter"/>
</dbReference>
<evidence type="ECO:0000256" key="4">
    <source>
        <dbReference type="ARBA" id="ARBA00023186"/>
    </source>
</evidence>
<keyword evidence="7" id="KW-0645">Protease</keyword>
<dbReference type="GO" id="GO:0005524">
    <property type="term" value="F:ATP binding"/>
    <property type="evidence" value="ECO:0007669"/>
    <property type="project" value="UniProtKB-KW"/>
</dbReference>
<dbReference type="InterPro" id="IPR004176">
    <property type="entry name" value="Clp_R_N"/>
</dbReference>
<dbReference type="InterPro" id="IPR050130">
    <property type="entry name" value="ClpA_ClpB"/>
</dbReference>
<feature type="region of interest" description="Disordered" evidence="5">
    <location>
        <begin position="143"/>
        <end position="164"/>
    </location>
</feature>
<organism evidence="7">
    <name type="scientific">hydrothermal vent metagenome</name>
    <dbReference type="NCBI Taxonomy" id="652676"/>
    <lineage>
        <taxon>unclassified sequences</taxon>
        <taxon>metagenomes</taxon>
        <taxon>ecological metagenomes</taxon>
    </lineage>
</organism>
<dbReference type="InterPro" id="IPR027417">
    <property type="entry name" value="P-loop_NTPase"/>
</dbReference>
<dbReference type="InterPro" id="IPR003593">
    <property type="entry name" value="AAA+_ATPase"/>
</dbReference>